<dbReference type="EMBL" id="JBANRG010000008">
    <property type="protein sequence ID" value="KAK7464319.1"/>
    <property type="molecule type" value="Genomic_DNA"/>
</dbReference>
<proteinExistence type="predicted"/>
<dbReference type="Proteomes" id="UP001498398">
    <property type="component" value="Unassembled WGS sequence"/>
</dbReference>
<evidence type="ECO:0000313" key="2">
    <source>
        <dbReference type="Proteomes" id="UP001498398"/>
    </source>
</evidence>
<name>A0ABR1JNQ8_9AGAR</name>
<comment type="caution">
    <text evidence="1">The sequence shown here is derived from an EMBL/GenBank/DDBJ whole genome shotgun (WGS) entry which is preliminary data.</text>
</comment>
<gene>
    <name evidence="1" type="ORF">VKT23_006487</name>
</gene>
<reference evidence="1 2" key="1">
    <citation type="submission" date="2024-01" db="EMBL/GenBank/DDBJ databases">
        <title>A draft genome for the cacao thread blight pathogen Marasmiellus scandens.</title>
        <authorList>
            <person name="Baruah I.K."/>
            <person name="Leung J."/>
            <person name="Bukari Y."/>
            <person name="Amoako-Attah I."/>
            <person name="Meinhardt L.W."/>
            <person name="Bailey B.A."/>
            <person name="Cohen S.P."/>
        </authorList>
    </citation>
    <scope>NUCLEOTIDE SEQUENCE [LARGE SCALE GENOMIC DNA]</scope>
    <source>
        <strain evidence="1 2">GH-19</strain>
    </source>
</reference>
<keyword evidence="2" id="KW-1185">Reference proteome</keyword>
<organism evidence="1 2">
    <name type="scientific">Marasmiellus scandens</name>
    <dbReference type="NCBI Taxonomy" id="2682957"/>
    <lineage>
        <taxon>Eukaryota</taxon>
        <taxon>Fungi</taxon>
        <taxon>Dikarya</taxon>
        <taxon>Basidiomycota</taxon>
        <taxon>Agaricomycotina</taxon>
        <taxon>Agaricomycetes</taxon>
        <taxon>Agaricomycetidae</taxon>
        <taxon>Agaricales</taxon>
        <taxon>Marasmiineae</taxon>
        <taxon>Omphalotaceae</taxon>
        <taxon>Marasmiellus</taxon>
    </lineage>
</organism>
<evidence type="ECO:0000313" key="1">
    <source>
        <dbReference type="EMBL" id="KAK7464319.1"/>
    </source>
</evidence>
<accession>A0ABR1JNQ8</accession>
<sequence length="144" mass="16859">MWISDAESAQIGRMLRLVKQDTAWRIHFLCESKTKKSLRKLLEGLSWNIRHIFEPSLKKPVATFGVPHSTREVKNSAVQGRYLTYPVRNMKQLKDLFDKGHASYVHGFDQNFVFHSRSRVSYPKIDVVIHEEKDEKNHRCSTGY</sequence>
<protein>
    <submittedName>
        <fullName evidence="1">Uncharacterized protein</fullName>
    </submittedName>
</protein>